<evidence type="ECO:0000313" key="4">
    <source>
        <dbReference type="Proteomes" id="UP000470876"/>
    </source>
</evidence>
<dbReference type="RefSeq" id="WP_163824093.1">
    <property type="nucleotide sequence ID" value="NZ_JAAGUX010000004.1"/>
</dbReference>
<organism evidence="1 3">
    <name type="scientific">Nocardia cyriacigeorgica</name>
    <dbReference type="NCBI Taxonomy" id="135487"/>
    <lineage>
        <taxon>Bacteria</taxon>
        <taxon>Bacillati</taxon>
        <taxon>Actinomycetota</taxon>
        <taxon>Actinomycetes</taxon>
        <taxon>Mycobacteriales</taxon>
        <taxon>Nocardiaceae</taxon>
        <taxon>Nocardia</taxon>
    </lineage>
</organism>
<proteinExistence type="predicted"/>
<dbReference type="Proteomes" id="UP000468928">
    <property type="component" value="Unassembled WGS sequence"/>
</dbReference>
<evidence type="ECO:0000313" key="3">
    <source>
        <dbReference type="Proteomes" id="UP000468928"/>
    </source>
</evidence>
<dbReference type="Proteomes" id="UP000470876">
    <property type="component" value="Unassembled WGS sequence"/>
</dbReference>
<gene>
    <name evidence="1" type="ORF">GV789_03215</name>
    <name evidence="2" type="ORF">GV794_03795</name>
</gene>
<dbReference type="EMBL" id="JAAGUZ010000006">
    <property type="protein sequence ID" value="NEW43467.1"/>
    <property type="molecule type" value="Genomic_DNA"/>
</dbReference>
<dbReference type="AlphaFoldDB" id="A0A6P1CZM0"/>
<accession>A0A6P1CZM0</accession>
<name>A0A6P1CZM0_9NOCA</name>
<keyword evidence="4" id="KW-1185">Reference proteome</keyword>
<reference evidence="3 4" key="1">
    <citation type="submission" date="2020-01" db="EMBL/GenBank/DDBJ databases">
        <title>Genetics and antimicrobial susceptibilities of Nocardia species isolated from the soil; a comparison with species isolated from humans.</title>
        <authorList>
            <person name="Carrasco G."/>
            <person name="Monzon S."/>
            <person name="Sansegundo M."/>
            <person name="Garcia E."/>
            <person name="Garrido N."/>
            <person name="Medina M.J."/>
            <person name="Villalon P."/>
            <person name="Ramirez-Arocha A.C."/>
            <person name="Jimenez P."/>
            <person name="Cuesta I."/>
            <person name="Valdezate S."/>
        </authorList>
    </citation>
    <scope>NUCLEOTIDE SEQUENCE [LARGE SCALE GENOMIC DNA]</scope>
    <source>
        <strain evidence="1 3">CNM20110639</strain>
        <strain evidence="2 4">CNM20110649</strain>
    </source>
</reference>
<evidence type="ECO:0000313" key="2">
    <source>
        <dbReference type="EMBL" id="NEW54794.1"/>
    </source>
</evidence>
<protein>
    <submittedName>
        <fullName evidence="1">Uncharacterized protein</fullName>
    </submittedName>
</protein>
<evidence type="ECO:0000313" key="1">
    <source>
        <dbReference type="EMBL" id="NEW43467.1"/>
    </source>
</evidence>
<dbReference type="EMBL" id="JAAGUX010000004">
    <property type="protein sequence ID" value="NEW54794.1"/>
    <property type="molecule type" value="Genomic_DNA"/>
</dbReference>
<sequence>MRQRPTAVGYLRRDVSGVVQTWDEIRIRGLAKRFGYDLAKTVVFGSVTDHPVTRLINVVRSLDAEAVVVPGLGHFEGEVPGRLVSVADLITVKPENTYARWAFEQLTQPPSGI</sequence>
<comment type="caution">
    <text evidence="1">The sequence shown here is derived from an EMBL/GenBank/DDBJ whole genome shotgun (WGS) entry which is preliminary data.</text>
</comment>